<accession>A0A1W9YZP6</accession>
<gene>
    <name evidence="1" type="ORF">BST17_09865</name>
</gene>
<comment type="caution">
    <text evidence="1">The sequence shown here is derived from an EMBL/GenBank/DDBJ whole genome shotgun (WGS) entry which is preliminary data.</text>
</comment>
<dbReference type="InterPro" id="IPR016084">
    <property type="entry name" value="Haem_Oase-like_multi-hlx"/>
</dbReference>
<proteinExistence type="predicted"/>
<sequence length="324" mass="35269">MTVSPKLPAPAGPVSGALIAQLSGRVQDLTRVRPDGADPMGRDIQLALFVAYELCYRGFRGTDPTWEWDADLVGLRGRLERSFLGHLRRCAGDITGTDVWAEIRRPAGGQPDGPAHFLRTEGTWQQMCEYFVHRSVYHLKEPDLQAWLIPRLAGAAKAAVVAVQYQNYGAGTAAHMRQRIFAELMSAAGLDGGYLAYLDMVPAEALAAVNAVSMFGLNRSLRGAAIGHFAAEMTSAPASQRLVQALHRLRAPAACARFYRDRIEPDAVSGRLVDDVVGGLLADEPELEADVVLGIRARHIVEDRLAARMVKCWADGETSLLRSL</sequence>
<organism evidence="1 2">
    <name type="scientific">Mycolicibacterium bacteremicum</name>
    <name type="common">Mycobacterium bacteremicum</name>
    <dbReference type="NCBI Taxonomy" id="564198"/>
    <lineage>
        <taxon>Bacteria</taxon>
        <taxon>Bacillati</taxon>
        <taxon>Actinomycetota</taxon>
        <taxon>Actinomycetes</taxon>
        <taxon>Mycobacteriales</taxon>
        <taxon>Mycobacteriaceae</taxon>
        <taxon>Mycolicibacterium</taxon>
    </lineage>
</organism>
<dbReference type="EMBL" id="MVHJ01000006">
    <property type="protein sequence ID" value="ORA05487.1"/>
    <property type="molecule type" value="Genomic_DNA"/>
</dbReference>
<evidence type="ECO:0000313" key="1">
    <source>
        <dbReference type="EMBL" id="ORA05487.1"/>
    </source>
</evidence>
<dbReference type="SMART" id="SM01236">
    <property type="entry name" value="Haem_oxygenase_2"/>
    <property type="match status" value="1"/>
</dbReference>
<dbReference type="Gene3D" id="1.20.910.10">
    <property type="entry name" value="Heme oxygenase-like"/>
    <property type="match status" value="1"/>
</dbReference>
<reference evidence="1 2" key="1">
    <citation type="submission" date="2017-02" db="EMBL/GenBank/DDBJ databases">
        <title>The new phylogeny of genus Mycobacterium.</title>
        <authorList>
            <person name="Tortoli E."/>
            <person name="Trovato A."/>
            <person name="Cirillo D.M."/>
        </authorList>
    </citation>
    <scope>NUCLEOTIDE SEQUENCE [LARGE SCALE GENOMIC DNA]</scope>
    <source>
        <strain evidence="1 2">DSM 45578</strain>
    </source>
</reference>
<dbReference type="Pfam" id="PF14518">
    <property type="entry name" value="Haem_oxygenas_2"/>
    <property type="match status" value="1"/>
</dbReference>
<dbReference type="RefSeq" id="WP_083057467.1">
    <property type="nucleotide sequence ID" value="NZ_JACKVM010000014.1"/>
</dbReference>
<dbReference type="SUPFAM" id="SSF48613">
    <property type="entry name" value="Heme oxygenase-like"/>
    <property type="match status" value="1"/>
</dbReference>
<dbReference type="AlphaFoldDB" id="A0A1W9YZP6"/>
<protein>
    <recommendedName>
        <fullName evidence="3">Iron-containing redox enzyme family protein</fullName>
    </recommendedName>
</protein>
<keyword evidence="2" id="KW-1185">Reference proteome</keyword>
<dbReference type="Proteomes" id="UP000192366">
    <property type="component" value="Unassembled WGS sequence"/>
</dbReference>
<name>A0A1W9YZP6_MYCBA</name>
<evidence type="ECO:0000313" key="2">
    <source>
        <dbReference type="Proteomes" id="UP000192366"/>
    </source>
</evidence>
<evidence type="ECO:0008006" key="3">
    <source>
        <dbReference type="Google" id="ProtNLM"/>
    </source>
</evidence>
<dbReference type="STRING" id="564198.BST17_09865"/>
<dbReference type="OrthoDB" id="252872at2"/>